<organism evidence="1 2">
    <name type="scientific">Lentilactobacillus hilgardii (strain ATCC 8290 / DSM 20176 / CCUG 30140 / JCM 1155 / KCTC 3500 / NBRC 15886 / NCIMB 8040 / NRRL B-1843 / 9)</name>
    <dbReference type="NCBI Taxonomy" id="1423757"/>
    <lineage>
        <taxon>Bacteria</taxon>
        <taxon>Bacillati</taxon>
        <taxon>Bacillota</taxon>
        <taxon>Bacilli</taxon>
        <taxon>Lactobacillales</taxon>
        <taxon>Lactobacillaceae</taxon>
        <taxon>Lentilactobacillus</taxon>
    </lineage>
</organism>
<dbReference type="EMBL" id="ACGP01000159">
    <property type="protein sequence ID" value="EEI24139.1"/>
    <property type="molecule type" value="Genomic_DNA"/>
</dbReference>
<comment type="caution">
    <text evidence="1">The sequence shown here is derived from an EMBL/GenBank/DDBJ whole genome shotgun (WGS) entry which is preliminary data.</text>
</comment>
<gene>
    <name evidence="1" type="ORF">HMPREF0519_1708</name>
</gene>
<name>C0XKE7_LENH9</name>
<accession>C0XKE7</accession>
<protein>
    <submittedName>
        <fullName evidence="1">Uncharacterized protein</fullName>
    </submittedName>
</protein>
<reference evidence="1 2" key="1">
    <citation type="submission" date="2009-01" db="EMBL/GenBank/DDBJ databases">
        <authorList>
            <person name="Qin X."/>
            <person name="Bachman B."/>
            <person name="Battles P."/>
            <person name="Bell A."/>
            <person name="Bess C."/>
            <person name="Bickham C."/>
            <person name="Chaboub L."/>
            <person name="Chen D."/>
            <person name="Coyle M."/>
            <person name="Deiros D.R."/>
            <person name="Dinh H."/>
            <person name="Forbes L."/>
            <person name="Fowler G."/>
            <person name="Francisco L."/>
            <person name="Fu Q."/>
            <person name="Gubbala S."/>
            <person name="Hale W."/>
            <person name="Han Y."/>
            <person name="Hemphill L."/>
            <person name="Highlander S.K."/>
            <person name="Hirani K."/>
            <person name="Hogues M."/>
            <person name="Jackson L."/>
            <person name="Jakkamsetti A."/>
            <person name="Javaid M."/>
            <person name="Jiang H."/>
            <person name="Korchina V."/>
            <person name="Kovar C."/>
            <person name="Lara F."/>
            <person name="Lee S."/>
            <person name="Mata R."/>
            <person name="Mathew T."/>
            <person name="Moen C."/>
            <person name="Morales K."/>
            <person name="Munidasa M."/>
            <person name="Nazareth L."/>
            <person name="Ngo R."/>
            <person name="Nguyen L."/>
            <person name="Okwuonu G."/>
            <person name="Ongeri F."/>
            <person name="Patil S."/>
            <person name="Petrosino J."/>
            <person name="Pham C."/>
            <person name="Pham P."/>
            <person name="Pu L.-L."/>
            <person name="Puazo M."/>
            <person name="Raj R."/>
            <person name="Reid J."/>
            <person name="Rouhana J."/>
            <person name="Saada N."/>
            <person name="Shang Y."/>
            <person name="Simmons D."/>
            <person name="Thornton R."/>
            <person name="Warren J."/>
            <person name="Weissenberger G."/>
            <person name="Zhang J."/>
            <person name="Zhang L."/>
            <person name="Zhou C."/>
            <person name="Zhu D."/>
            <person name="Muzny D."/>
            <person name="Worley K."/>
            <person name="Gibbs R."/>
        </authorList>
    </citation>
    <scope>NUCLEOTIDE SEQUENCE [LARGE SCALE GENOMIC DNA]</scope>
    <source>
        <strain evidence="2">ATCC 8290 / DSM 20176 / CCUG 30140 / JCM 1155 / KCTC 3500 / NBRC 15886 / NCIMB 8040 / NRRL B-1843 / 9</strain>
    </source>
</reference>
<dbReference type="AlphaFoldDB" id="C0XKE7"/>
<proteinExistence type="predicted"/>
<dbReference type="HOGENOM" id="CLU_2717297_0_0_9"/>
<keyword evidence="2" id="KW-1185">Reference proteome</keyword>
<evidence type="ECO:0000313" key="2">
    <source>
        <dbReference type="Proteomes" id="UP000003752"/>
    </source>
</evidence>
<dbReference type="Proteomes" id="UP000003752">
    <property type="component" value="Unassembled WGS sequence"/>
</dbReference>
<evidence type="ECO:0000313" key="1">
    <source>
        <dbReference type="EMBL" id="EEI24139.1"/>
    </source>
</evidence>
<sequence>MRQRGVLRLLRVDSYIAVDPNDLKMVAKAISQFKCLQNKTKEARKLKYFPVFFVHNIKQSVSLLTFKNRIPE</sequence>